<dbReference type="PANTHER" id="PTHR22916">
    <property type="entry name" value="GLYCOSYLTRANSFERASE"/>
    <property type="match status" value="1"/>
</dbReference>
<feature type="transmembrane region" description="Helical" evidence="4">
    <location>
        <begin position="252"/>
        <end position="272"/>
    </location>
</feature>
<dbReference type="InterPro" id="IPR029044">
    <property type="entry name" value="Nucleotide-diphossugar_trans"/>
</dbReference>
<evidence type="ECO:0000259" key="5">
    <source>
        <dbReference type="Pfam" id="PF00535"/>
    </source>
</evidence>
<reference evidence="6" key="1">
    <citation type="journal article" date="2014" name="Genome Announc.">
        <title>Draft Genome Sequences of Three Alkaliphilic Bacillus Strains, Bacillus wakoensis JCM 9140T, Bacillus akibai JCM 9157T, and Bacillus hemicellulosilyticus JCM 9152T.</title>
        <authorList>
            <person name="Yuki M."/>
            <person name="Oshima K."/>
            <person name="Suda W."/>
            <person name="Oshida Y."/>
            <person name="Kitamura K."/>
            <person name="Iida T."/>
            <person name="Hattori M."/>
            <person name="Ohkuma M."/>
        </authorList>
    </citation>
    <scope>NUCLEOTIDE SEQUENCE [LARGE SCALE GENOMIC DNA]</scope>
    <source>
        <strain evidence="6">JCM 9152</strain>
    </source>
</reference>
<keyword evidence="4" id="KW-1133">Transmembrane helix</keyword>
<dbReference type="AlphaFoldDB" id="W4QED6"/>
<comment type="similarity">
    <text evidence="1">Belongs to the glycosyltransferase 2 family.</text>
</comment>
<dbReference type="EMBL" id="BAUU01000008">
    <property type="protein sequence ID" value="GAE30033.1"/>
    <property type="molecule type" value="Genomic_DNA"/>
</dbReference>
<feature type="domain" description="Glycosyltransferase 2-like" evidence="5">
    <location>
        <begin position="2"/>
        <end position="86"/>
    </location>
</feature>
<evidence type="ECO:0000313" key="7">
    <source>
        <dbReference type="Proteomes" id="UP000018895"/>
    </source>
</evidence>
<evidence type="ECO:0000256" key="3">
    <source>
        <dbReference type="ARBA" id="ARBA00022679"/>
    </source>
</evidence>
<comment type="caution">
    <text evidence="6">The sequence shown here is derived from an EMBL/GenBank/DDBJ whole genome shotgun (WGS) entry which is preliminary data.</text>
</comment>
<evidence type="ECO:0000313" key="6">
    <source>
        <dbReference type="EMBL" id="GAE30033.1"/>
    </source>
</evidence>
<accession>W4QED6</accession>
<dbReference type="GO" id="GO:0016757">
    <property type="term" value="F:glycosyltransferase activity"/>
    <property type="evidence" value="ECO:0007669"/>
    <property type="project" value="UniProtKB-KW"/>
</dbReference>
<dbReference type="Gene3D" id="3.90.550.10">
    <property type="entry name" value="Spore Coat Polysaccharide Biosynthesis Protein SpsA, Chain A"/>
    <property type="match status" value="1"/>
</dbReference>
<dbReference type="Pfam" id="PF00535">
    <property type="entry name" value="Glycos_transf_2"/>
    <property type="match status" value="1"/>
</dbReference>
<proteinExistence type="inferred from homology"/>
<evidence type="ECO:0000256" key="4">
    <source>
        <dbReference type="SAM" id="Phobius"/>
    </source>
</evidence>
<dbReference type="SUPFAM" id="SSF53448">
    <property type="entry name" value="Nucleotide-diphospho-sugar transferases"/>
    <property type="match status" value="1"/>
</dbReference>
<dbReference type="PANTHER" id="PTHR22916:SF51">
    <property type="entry name" value="GLYCOSYLTRANSFERASE EPSH-RELATED"/>
    <property type="match status" value="1"/>
</dbReference>
<keyword evidence="7" id="KW-1185">Reference proteome</keyword>
<keyword evidence="4" id="KW-0812">Transmembrane</keyword>
<protein>
    <submittedName>
        <fullName evidence="6">Beta-1,4-galactosyltransferase</fullName>
    </submittedName>
</protein>
<evidence type="ECO:0000256" key="1">
    <source>
        <dbReference type="ARBA" id="ARBA00006739"/>
    </source>
</evidence>
<dbReference type="CDD" id="cd00761">
    <property type="entry name" value="Glyco_tranf_GTA_type"/>
    <property type="match status" value="1"/>
</dbReference>
<evidence type="ECO:0000256" key="2">
    <source>
        <dbReference type="ARBA" id="ARBA00022676"/>
    </source>
</evidence>
<gene>
    <name evidence="6" type="ORF">JCM9152_1427</name>
</gene>
<sequence length="295" mass="35422">MNEWANKDDRIVVIEQDNTGAYAARNKALQVVRSPFVMFIDSDDWIEKTMIEVLISLMKEHQADIVQSHFYYADDERLTLDQRYIKKQEIMILSNQEAMKELVVNERVKNFTWGKLLKTSLAKKVPFKEGVKFEDVFWAHKLMKHVNRFVLSSKPLYYYYQREDSLVHDYTLENLNIINGLKERQALLERYYPTLLPDSYKLMLTTIFSQYRLLYIHRRNLDPNGEERKKLYTFVKQSKREMKKAVEENRDLLISFHFFCVHPFLLFAYLLWKKGLRTLRIIRVPKSLKVFNSVK</sequence>
<keyword evidence="3 6" id="KW-0808">Transferase</keyword>
<dbReference type="Proteomes" id="UP000018895">
    <property type="component" value="Unassembled WGS sequence"/>
</dbReference>
<dbReference type="STRING" id="1236971.JCM9152_1427"/>
<dbReference type="InterPro" id="IPR001173">
    <property type="entry name" value="Glyco_trans_2-like"/>
</dbReference>
<keyword evidence="4" id="KW-0472">Membrane</keyword>
<keyword evidence="2 6" id="KW-0328">Glycosyltransferase</keyword>
<organism evidence="6 7">
    <name type="scientific">Halalkalibacter hemicellulosilyticusJCM 9152</name>
    <dbReference type="NCBI Taxonomy" id="1236971"/>
    <lineage>
        <taxon>Bacteria</taxon>
        <taxon>Bacillati</taxon>
        <taxon>Bacillota</taxon>
        <taxon>Bacilli</taxon>
        <taxon>Bacillales</taxon>
        <taxon>Bacillaceae</taxon>
        <taxon>Halalkalibacter</taxon>
    </lineage>
</organism>
<name>W4QED6_9BACI</name>